<evidence type="ECO:0000256" key="1">
    <source>
        <dbReference type="SAM" id="Phobius"/>
    </source>
</evidence>
<accession>A0A265N6G4</accession>
<evidence type="ECO:0000313" key="3">
    <source>
        <dbReference type="Proteomes" id="UP000216498"/>
    </source>
</evidence>
<name>A0A265N6G4_9BACI</name>
<protein>
    <submittedName>
        <fullName evidence="2">Uncharacterized protein</fullName>
    </submittedName>
</protein>
<keyword evidence="3" id="KW-1185">Reference proteome</keyword>
<proteinExistence type="predicted"/>
<evidence type="ECO:0000313" key="2">
    <source>
        <dbReference type="EMBL" id="OZU87415.1"/>
    </source>
</evidence>
<dbReference type="RefSeq" id="WP_094886988.1">
    <property type="nucleotide sequence ID" value="NZ_NPMS01000010.1"/>
</dbReference>
<sequence length="85" mass="9356">MDADTIFGLAGMVFVILIAGIAVMFVVPLAKAKIKSENEEAYQKMASDAIQVQEKSGQQQEKLAEEMGEVKQRLASIEKILKEVE</sequence>
<dbReference type="EMBL" id="NPMS01000010">
    <property type="protein sequence ID" value="OZU87415.1"/>
    <property type="molecule type" value="Genomic_DNA"/>
</dbReference>
<feature type="transmembrane region" description="Helical" evidence="1">
    <location>
        <begin position="6"/>
        <end position="27"/>
    </location>
</feature>
<keyword evidence="1" id="KW-0812">Transmembrane</keyword>
<reference evidence="2 3" key="1">
    <citation type="submission" date="2017-08" db="EMBL/GenBank/DDBJ databases">
        <title>Virgibacillus indicus sp. nov. and Virgibacillus profoundi sp. nov, two moderately halophilic bacteria isolated from marine sediment by using the Microfluidic Streak Plate.</title>
        <authorList>
            <person name="Xu B."/>
            <person name="Hu B."/>
            <person name="Wang J."/>
            <person name="Zhu Y."/>
            <person name="Huang L."/>
            <person name="Du W."/>
            <person name="Huang Y."/>
        </authorList>
    </citation>
    <scope>NUCLEOTIDE SEQUENCE [LARGE SCALE GENOMIC DNA]</scope>
    <source>
        <strain evidence="2 3">IO3-P2-C2</strain>
    </source>
</reference>
<organism evidence="2 3">
    <name type="scientific">Virgibacillus indicus</name>
    <dbReference type="NCBI Taxonomy" id="2024554"/>
    <lineage>
        <taxon>Bacteria</taxon>
        <taxon>Bacillati</taxon>
        <taxon>Bacillota</taxon>
        <taxon>Bacilli</taxon>
        <taxon>Bacillales</taxon>
        <taxon>Bacillaceae</taxon>
        <taxon>Virgibacillus</taxon>
    </lineage>
</organism>
<keyword evidence="1" id="KW-0472">Membrane</keyword>
<dbReference type="AlphaFoldDB" id="A0A265N6G4"/>
<comment type="caution">
    <text evidence="2">The sequence shown here is derived from an EMBL/GenBank/DDBJ whole genome shotgun (WGS) entry which is preliminary data.</text>
</comment>
<dbReference type="Proteomes" id="UP000216498">
    <property type="component" value="Unassembled WGS sequence"/>
</dbReference>
<gene>
    <name evidence="2" type="ORF">CIL03_16475</name>
</gene>
<keyword evidence="1" id="KW-1133">Transmembrane helix</keyword>